<organism evidence="1 2">
    <name type="scientific">Mesorhizobium qingshengii</name>
    <dbReference type="NCBI Taxonomy" id="1165689"/>
    <lineage>
        <taxon>Bacteria</taxon>
        <taxon>Pseudomonadati</taxon>
        <taxon>Pseudomonadota</taxon>
        <taxon>Alphaproteobacteria</taxon>
        <taxon>Hyphomicrobiales</taxon>
        <taxon>Phyllobacteriaceae</taxon>
        <taxon>Mesorhizobium</taxon>
    </lineage>
</organism>
<keyword evidence="2" id="KW-1185">Reference proteome</keyword>
<reference evidence="1" key="1">
    <citation type="submission" date="2022-11" db="EMBL/GenBank/DDBJ databases">
        <authorList>
            <person name="Coimbra C."/>
        </authorList>
    </citation>
    <scope>NUCLEOTIDE SEQUENCE</scope>
    <source>
        <strain evidence="1">Jales19</strain>
    </source>
</reference>
<evidence type="ECO:0000313" key="2">
    <source>
        <dbReference type="Proteomes" id="UP001152178"/>
    </source>
</evidence>
<dbReference type="Proteomes" id="UP001152178">
    <property type="component" value="Unassembled WGS sequence"/>
</dbReference>
<accession>A0ABT4QUS0</accession>
<sequence>MDINASGMSRRALSSDMALDGCRAVPFEVVGCKNLLARRLITPAETMKQAFVPEGSLQRFNNG</sequence>
<dbReference type="EMBL" id="JAPFQA010000005">
    <property type="protein sequence ID" value="MCZ8545230.1"/>
    <property type="molecule type" value="Genomic_DNA"/>
</dbReference>
<name>A0ABT4QUS0_9HYPH</name>
<proteinExistence type="predicted"/>
<dbReference type="RefSeq" id="WP_143019425.1">
    <property type="nucleotide sequence ID" value="NZ_FMXM01000007.1"/>
</dbReference>
<comment type="caution">
    <text evidence="1">The sequence shown here is derived from an EMBL/GenBank/DDBJ whole genome shotgun (WGS) entry which is preliminary data.</text>
</comment>
<gene>
    <name evidence="1" type="ORF">OOJ09_13645</name>
</gene>
<protein>
    <submittedName>
        <fullName evidence="1">Uncharacterized protein</fullName>
    </submittedName>
</protein>
<evidence type="ECO:0000313" key="1">
    <source>
        <dbReference type="EMBL" id="MCZ8545230.1"/>
    </source>
</evidence>